<evidence type="ECO:0000313" key="10">
    <source>
        <dbReference type="EMBL" id="TXJ62923.1"/>
    </source>
</evidence>
<dbReference type="Proteomes" id="UP000321612">
    <property type="component" value="Unassembled WGS sequence"/>
</dbReference>
<keyword evidence="11" id="KW-1185">Reference proteome</keyword>
<dbReference type="InterPro" id="IPR001240">
    <property type="entry name" value="PRAI_dom"/>
</dbReference>
<evidence type="ECO:0000256" key="5">
    <source>
        <dbReference type="ARBA" id="ARBA00022605"/>
    </source>
</evidence>
<keyword evidence="6" id="KW-0822">Tryptophan biosynthesis</keyword>
<dbReference type="GO" id="GO:0004640">
    <property type="term" value="F:phosphoribosylanthranilate isomerase activity"/>
    <property type="evidence" value="ECO:0007669"/>
    <property type="project" value="UniProtKB-EC"/>
</dbReference>
<protein>
    <recommendedName>
        <fullName evidence="4">N-(5'-phosphoribosyl)anthranilate isomerase</fullName>
        <ecNumber evidence="3">5.3.1.24</ecNumber>
    </recommendedName>
</protein>
<dbReference type="EC" id="5.3.1.24" evidence="3"/>
<dbReference type="EMBL" id="SDIK01000016">
    <property type="protein sequence ID" value="TXJ62923.1"/>
    <property type="molecule type" value="Genomic_DNA"/>
</dbReference>
<dbReference type="RefSeq" id="WP_147785432.1">
    <property type="nucleotide sequence ID" value="NZ_SDIK01000016.1"/>
</dbReference>
<dbReference type="InterPro" id="IPR044643">
    <property type="entry name" value="TrpF_fam"/>
</dbReference>
<dbReference type="InterPro" id="IPR013785">
    <property type="entry name" value="Aldolase_TIM"/>
</dbReference>
<accession>A0A5C8GM77</accession>
<evidence type="ECO:0000256" key="3">
    <source>
        <dbReference type="ARBA" id="ARBA00012572"/>
    </source>
</evidence>
<evidence type="ECO:0000313" key="11">
    <source>
        <dbReference type="Proteomes" id="UP000321612"/>
    </source>
</evidence>
<comment type="caution">
    <text evidence="10">The sequence shown here is derived from an EMBL/GenBank/DDBJ whole genome shotgun (WGS) entry which is preliminary data.</text>
</comment>
<dbReference type="UniPathway" id="UPA00035">
    <property type="reaction ID" value="UER00042"/>
</dbReference>
<organism evidence="10 11">
    <name type="scientific">Prevotella brunnea</name>
    <dbReference type="NCBI Taxonomy" id="2508867"/>
    <lineage>
        <taxon>Bacteria</taxon>
        <taxon>Pseudomonadati</taxon>
        <taxon>Bacteroidota</taxon>
        <taxon>Bacteroidia</taxon>
        <taxon>Bacteroidales</taxon>
        <taxon>Prevotellaceae</taxon>
        <taxon>Prevotella</taxon>
    </lineage>
</organism>
<dbReference type="GO" id="GO:0000162">
    <property type="term" value="P:L-tryptophan biosynthetic process"/>
    <property type="evidence" value="ECO:0007669"/>
    <property type="project" value="UniProtKB-UniPathway"/>
</dbReference>
<comment type="pathway">
    <text evidence="2">Amino-acid biosynthesis; L-tryptophan biosynthesis; L-tryptophan from chorismate: step 3/5.</text>
</comment>
<keyword evidence="7" id="KW-0057">Aromatic amino acid biosynthesis</keyword>
<feature type="domain" description="N-(5'phosphoribosyl) anthranilate isomerase (PRAI)" evidence="9">
    <location>
        <begin position="62"/>
        <end position="227"/>
    </location>
</feature>
<evidence type="ECO:0000259" key="9">
    <source>
        <dbReference type="Pfam" id="PF00697"/>
    </source>
</evidence>
<dbReference type="AlphaFoldDB" id="A0A5C8GM77"/>
<reference evidence="11" key="1">
    <citation type="submission" date="2019-05" db="EMBL/GenBank/DDBJ databases">
        <title>Prevotella brunnea sp. nov., isolated from a wound of a patient.</title>
        <authorList>
            <person name="Buhl M."/>
        </authorList>
    </citation>
    <scope>NUCLEOTIDE SEQUENCE [LARGE SCALE GENOMIC DNA]</scope>
    <source>
        <strain evidence="11">A2672</strain>
    </source>
</reference>
<keyword evidence="5" id="KW-0028">Amino-acid biosynthesis</keyword>
<keyword evidence="8 10" id="KW-0413">Isomerase</keyword>
<comment type="catalytic activity">
    <reaction evidence="1">
        <text>N-(5-phospho-beta-D-ribosyl)anthranilate = 1-(2-carboxyphenylamino)-1-deoxy-D-ribulose 5-phosphate</text>
        <dbReference type="Rhea" id="RHEA:21540"/>
        <dbReference type="ChEBI" id="CHEBI:18277"/>
        <dbReference type="ChEBI" id="CHEBI:58613"/>
        <dbReference type="EC" id="5.3.1.24"/>
    </reaction>
</comment>
<gene>
    <name evidence="10" type="ORF">ETF27_02370</name>
</gene>
<dbReference type="InterPro" id="IPR011060">
    <property type="entry name" value="RibuloseP-bd_barrel"/>
</dbReference>
<sequence length="230" mass="26421">MIIKVCGVRDSRNIHEIMNLGVDWIGFDFNPKSERYVRQVSSQAGIIPDYGTMDAANGRVESNEALRNGESIKLCGVFKNDMPQNIITRVVNFHLDIVQLNGEESSIMIDNLRRTIDPDIHPGLKVMKKLSIRTQQDVLKYKEYEHTVDYFLFELYPSTENLQYNSYHILDSYEGHVPFLIGGDITPKCVNELRTYQHPQFLGINLNEQVEDKPALKNIDKLSEFVSVAR</sequence>
<evidence type="ECO:0000256" key="1">
    <source>
        <dbReference type="ARBA" id="ARBA00001164"/>
    </source>
</evidence>
<dbReference type="Gene3D" id="3.20.20.70">
    <property type="entry name" value="Aldolase class I"/>
    <property type="match status" value="1"/>
</dbReference>
<name>A0A5C8GM77_9BACT</name>
<dbReference type="Pfam" id="PF00697">
    <property type="entry name" value="PRAI"/>
    <property type="match status" value="1"/>
</dbReference>
<evidence type="ECO:0000256" key="8">
    <source>
        <dbReference type="ARBA" id="ARBA00023235"/>
    </source>
</evidence>
<dbReference type="OrthoDB" id="9786954at2"/>
<evidence type="ECO:0000256" key="4">
    <source>
        <dbReference type="ARBA" id="ARBA00022272"/>
    </source>
</evidence>
<dbReference type="SUPFAM" id="SSF51366">
    <property type="entry name" value="Ribulose-phoshate binding barrel"/>
    <property type="match status" value="1"/>
</dbReference>
<dbReference type="PANTHER" id="PTHR42894:SF1">
    <property type="entry name" value="N-(5'-PHOSPHORIBOSYL)ANTHRANILATE ISOMERASE"/>
    <property type="match status" value="1"/>
</dbReference>
<evidence type="ECO:0000256" key="6">
    <source>
        <dbReference type="ARBA" id="ARBA00022822"/>
    </source>
</evidence>
<evidence type="ECO:0000256" key="2">
    <source>
        <dbReference type="ARBA" id="ARBA00004664"/>
    </source>
</evidence>
<proteinExistence type="predicted"/>
<dbReference type="PANTHER" id="PTHR42894">
    <property type="entry name" value="N-(5'-PHOSPHORIBOSYL)ANTHRANILATE ISOMERASE"/>
    <property type="match status" value="1"/>
</dbReference>
<evidence type="ECO:0000256" key="7">
    <source>
        <dbReference type="ARBA" id="ARBA00023141"/>
    </source>
</evidence>